<accession>A0ABX4E8Y6</accession>
<protein>
    <recommendedName>
        <fullName evidence="1">TerD domain-containing protein</fullName>
    </recommendedName>
</protein>
<comment type="caution">
    <text evidence="2">The sequence shown here is derived from an EMBL/GenBank/DDBJ whole genome shotgun (WGS) entry which is preliminary data.</text>
</comment>
<dbReference type="InterPro" id="IPR051324">
    <property type="entry name" value="Stress/Tellurium_Resist"/>
</dbReference>
<reference evidence="3" key="1">
    <citation type="submission" date="2017-03" db="EMBL/GenBank/DDBJ databases">
        <title>Bacillus sp. V-88(T) DSM27956, whole genome shotgun sequencing project.</title>
        <authorList>
            <person name="Dastager S.G."/>
            <person name="Neurgaonkar P.S."/>
            <person name="Dharne M.S."/>
        </authorList>
    </citation>
    <scope>NUCLEOTIDE SEQUENCE [LARGE SCALE GENOMIC DNA]</scope>
    <source>
        <strain evidence="3">DSM 25145</strain>
    </source>
</reference>
<dbReference type="InterPro" id="IPR003325">
    <property type="entry name" value="TerD"/>
</dbReference>
<dbReference type="Gene3D" id="2.60.60.30">
    <property type="entry name" value="sav2460 like domains"/>
    <property type="match status" value="1"/>
</dbReference>
<dbReference type="RefSeq" id="WP_082084646.1">
    <property type="nucleotide sequence ID" value="NZ_LAHK01000046.1"/>
</dbReference>
<evidence type="ECO:0000313" key="3">
    <source>
        <dbReference type="Proteomes" id="UP000215545"/>
    </source>
</evidence>
<organism evidence="2 3">
    <name type="scientific">Domibacillus enclensis</name>
    <dbReference type="NCBI Taxonomy" id="1017273"/>
    <lineage>
        <taxon>Bacteria</taxon>
        <taxon>Bacillati</taxon>
        <taxon>Bacillota</taxon>
        <taxon>Bacilli</taxon>
        <taxon>Bacillales</taxon>
        <taxon>Bacillaceae</taxon>
        <taxon>Domibacillus</taxon>
    </lineage>
</organism>
<evidence type="ECO:0000313" key="2">
    <source>
        <dbReference type="EMBL" id="OXS78333.1"/>
    </source>
</evidence>
<dbReference type="PANTHER" id="PTHR32097">
    <property type="entry name" value="CAMP-BINDING PROTEIN 1-RELATED"/>
    <property type="match status" value="1"/>
</dbReference>
<evidence type="ECO:0000259" key="1">
    <source>
        <dbReference type="Pfam" id="PF02342"/>
    </source>
</evidence>
<gene>
    <name evidence="2" type="ORF">B1B05_06895</name>
</gene>
<keyword evidence="3" id="KW-1185">Reference proteome</keyword>
<proteinExistence type="predicted"/>
<name>A0ABX4E8Y6_9BACI</name>
<dbReference type="Pfam" id="PF02342">
    <property type="entry name" value="TerD"/>
    <property type="match status" value="1"/>
</dbReference>
<dbReference type="CDD" id="cd06974">
    <property type="entry name" value="TerD_like"/>
    <property type="match status" value="1"/>
</dbReference>
<dbReference type="EMBL" id="MWSK01000003">
    <property type="protein sequence ID" value="OXS78333.1"/>
    <property type="molecule type" value="Genomic_DNA"/>
</dbReference>
<sequence>MLLTKRRGYHLKSNRLKQSIKAALGWDGSASLFDLDMMAFLLDQDDVLSSYEHVVFYNQLTAFDGALLLSNDNQTGAGIGDNEELFIQLAMLPADVDKIVIAIALHQSGSRTFRDVNEAFVRMINDETKEEIVRYELGEDFSEAAGAVIGDVRRAEGGWRIVLTGSGAIGDFEAICRQYGLTQFPEGFFDKKKSMNKLSPVHMDKLH</sequence>
<dbReference type="Proteomes" id="UP000215545">
    <property type="component" value="Unassembled WGS sequence"/>
</dbReference>
<feature type="domain" description="TerD" evidence="1">
    <location>
        <begin position="9"/>
        <end position="179"/>
    </location>
</feature>
<dbReference type="PANTHER" id="PTHR32097:SF18">
    <property type="entry name" value="RING-TYPE DOMAIN-CONTAINING PROTEIN"/>
    <property type="match status" value="1"/>
</dbReference>